<feature type="region of interest" description="Disordered" evidence="7">
    <location>
        <begin position="545"/>
        <end position="573"/>
    </location>
</feature>
<reference evidence="13 14" key="1">
    <citation type="journal article" date="2024" name="Commun. Biol.">
        <title>Comparative genomic analysis of thermophilic fungi reveals convergent evolutionary adaptations and gene losses.</title>
        <authorList>
            <person name="Steindorff A.S."/>
            <person name="Aguilar-Pontes M.V."/>
            <person name="Robinson A.J."/>
            <person name="Andreopoulos B."/>
            <person name="LaButti K."/>
            <person name="Kuo A."/>
            <person name="Mondo S."/>
            <person name="Riley R."/>
            <person name="Otillar R."/>
            <person name="Haridas S."/>
            <person name="Lipzen A."/>
            <person name="Grimwood J."/>
            <person name="Schmutz J."/>
            <person name="Clum A."/>
            <person name="Reid I.D."/>
            <person name="Moisan M.C."/>
            <person name="Butler G."/>
            <person name="Nguyen T.T.M."/>
            <person name="Dewar K."/>
            <person name="Conant G."/>
            <person name="Drula E."/>
            <person name="Henrissat B."/>
            <person name="Hansel C."/>
            <person name="Singer S."/>
            <person name="Hutchinson M.I."/>
            <person name="de Vries R.P."/>
            <person name="Natvig D.O."/>
            <person name="Powell A.J."/>
            <person name="Tsang A."/>
            <person name="Grigoriev I.V."/>
        </authorList>
    </citation>
    <scope>NUCLEOTIDE SEQUENCE [LARGE SCALE GENOMIC DNA]</scope>
    <source>
        <strain evidence="13 14">CBS 494.80</strain>
    </source>
</reference>
<keyword evidence="6 8" id="KW-0472">Membrane</keyword>
<dbReference type="Pfam" id="PF13967">
    <property type="entry name" value="RSN1_TM"/>
    <property type="match status" value="1"/>
</dbReference>
<feature type="compositionally biased region" description="Polar residues" evidence="7">
    <location>
        <begin position="331"/>
        <end position="341"/>
    </location>
</feature>
<keyword evidence="4 8" id="KW-0812">Transmembrane</keyword>
<organism evidence="13 14">
    <name type="scientific">Oculimacula yallundae</name>
    <dbReference type="NCBI Taxonomy" id="86028"/>
    <lineage>
        <taxon>Eukaryota</taxon>
        <taxon>Fungi</taxon>
        <taxon>Dikarya</taxon>
        <taxon>Ascomycota</taxon>
        <taxon>Pezizomycotina</taxon>
        <taxon>Leotiomycetes</taxon>
        <taxon>Helotiales</taxon>
        <taxon>Ploettnerulaceae</taxon>
        <taxon>Oculimacula</taxon>
    </lineage>
</organism>
<comment type="caution">
    <text evidence="13">The sequence shown here is derived from an EMBL/GenBank/DDBJ whole genome shotgun (WGS) entry which is preliminary data.</text>
</comment>
<feature type="region of interest" description="Disordered" evidence="7">
    <location>
        <begin position="462"/>
        <end position="523"/>
    </location>
</feature>
<evidence type="ECO:0000259" key="10">
    <source>
        <dbReference type="Pfam" id="PF12621"/>
    </source>
</evidence>
<dbReference type="InterPro" id="IPR003864">
    <property type="entry name" value="CSC1/OSCA1-like_7TM"/>
</dbReference>
<evidence type="ECO:0000313" key="14">
    <source>
        <dbReference type="Proteomes" id="UP001595075"/>
    </source>
</evidence>
<feature type="transmembrane region" description="Helical" evidence="8">
    <location>
        <begin position="32"/>
        <end position="52"/>
    </location>
</feature>
<dbReference type="InterPro" id="IPR045122">
    <property type="entry name" value="Csc1-like"/>
</dbReference>
<feature type="compositionally biased region" description="Basic and acidic residues" evidence="7">
    <location>
        <begin position="308"/>
        <end position="322"/>
    </location>
</feature>
<evidence type="ECO:0000259" key="11">
    <source>
        <dbReference type="Pfam" id="PF13967"/>
    </source>
</evidence>
<evidence type="ECO:0000256" key="3">
    <source>
        <dbReference type="ARBA" id="ARBA00022448"/>
    </source>
</evidence>
<feature type="transmembrane region" description="Helical" evidence="8">
    <location>
        <begin position="875"/>
        <end position="903"/>
    </location>
</feature>
<feature type="compositionally biased region" description="Basic and acidic residues" evidence="7">
    <location>
        <begin position="469"/>
        <end position="480"/>
    </location>
</feature>
<sequence>MSSTTSTAPAATTSSVTGGAQAQEGISLVAFLTALATSMVVFGVQMLAFILLKNKLARIFKPKTYLVPERERTDPPPRTPWGWLAAIFKFTDREVINKCGLDAYFFLRYLQTLLVIFIPLALVILPILLPLNHHGGRGSNYFNETIGSPLQGPNVKGLDVLAWGNVRPTHTGRYWAHLILALVVIIWVCGVFFSELRVYIKVRQDYLTSAEHRLKASATTVLVSAIPSKWLTMEALSGLYDVFPGGIRNIWINRNFDELLEKIKERDEIFLKLEGAETELVRLAKKAQKKQLEKEERLKAKQSRQKSTKADKAQKMKEENARAELLAKSGGLSTEGAQQAPHTVDDAMDEEEQRAREQGTENGIHGNDAGTKRKGFKIPVLGGGLAAVGQGFDAVGQGIGKGFNTVGDTVVGGARNVGRDINNQVETTNGFMTMDNGSVAEDDAYDQYGRYRGDLATRKAAAGPFGAGADKDAEKRRQQQEEEQEVSPTSSKAPGLYGGGTRLSGNRTRQATHHHGGHDGAADVDGRGWGFLKFWRAPAGGFASPLPTGYQSGDEFPTQKDGGSSVSKPGEKPKGFFQKVKSFIPFLGDEAEKPEYPVAYNEEYKEDAHGAVWERYLKEKDRPTHKNPKAGWIPGWLTWIPFMGKQVDTIYWCRGELARLNLEIETDQKNPERFPLMNSAFIQFNHQVAAHMACQAVTHHVPKQMAPRTVEISPRDVIWENMSIKWWEAWFRTAIVFGIVSGMVILWTFPVAWTASLAQIESLAHKYKWLHWLQRIPSKWLQAIAGVLPAIVLGILLALVPMILKYLAQVQGAQTGVAKQRTVQNYYFAFLFVQVFLIVSISGGVAAAFGNFQDVTVTSIPNTLATQLPKAANYFFSYMILQALSTSSGTLLQIATLLLWYLLPKLFDNTARQKWKRNTTLPSVTWGTFFPVYTNFACIAIIYSVVSPIIIIFAIITFTLLWIVHRYNMLYVTRFQLDTGGLLYPRAINQTFTGLYVMQLCMFGLFLLVRDENDDPSCIPQAIIMVIAGVFTVLYQVLLNMSFGPLFNYLPITFEDEAVLRDEAFERAQARRLGLDDDEEEEEANGVPQHDGAIEMSNINRGNSKYAKFNPLNIAQEAGTWAAKSGRQIKAKTIGNSTGNDGTHEHEHAHVSPQPHRRKRHRDVEAQMKIADALYGGYNDEIEDLTPDERDVLVRHAFQHYALRARKPTVWIPRDDIGVSDDEVKRTREFAGKNIWISNVGAALDGKSRVVYGRNPPDFSEIDLINL</sequence>
<dbReference type="EMBL" id="JAZHXI010000012">
    <property type="protein sequence ID" value="KAL2065629.1"/>
    <property type="molecule type" value="Genomic_DNA"/>
</dbReference>
<feature type="transmembrane region" description="Helical" evidence="8">
    <location>
        <begin position="106"/>
        <end position="129"/>
    </location>
</feature>
<feature type="region of interest" description="Disordered" evidence="7">
    <location>
        <begin position="292"/>
        <end position="371"/>
    </location>
</feature>
<keyword evidence="14" id="KW-1185">Reference proteome</keyword>
<evidence type="ECO:0000256" key="6">
    <source>
        <dbReference type="ARBA" id="ARBA00023136"/>
    </source>
</evidence>
<evidence type="ECO:0008006" key="15">
    <source>
        <dbReference type="Google" id="ProtNLM"/>
    </source>
</evidence>
<gene>
    <name evidence="13" type="ORF">VTL71DRAFT_3299</name>
</gene>
<evidence type="ECO:0000256" key="7">
    <source>
        <dbReference type="SAM" id="MobiDB-lite"/>
    </source>
</evidence>
<feature type="region of interest" description="Disordered" evidence="7">
    <location>
        <begin position="1132"/>
        <end position="1162"/>
    </location>
</feature>
<dbReference type="InterPro" id="IPR027815">
    <property type="entry name" value="CSC1/OSCA1-like_cyt"/>
</dbReference>
<dbReference type="Proteomes" id="UP001595075">
    <property type="component" value="Unassembled WGS sequence"/>
</dbReference>
<feature type="transmembrane region" description="Helical" evidence="8">
    <location>
        <begin position="1021"/>
        <end position="1039"/>
    </location>
</feature>
<evidence type="ECO:0000256" key="4">
    <source>
        <dbReference type="ARBA" id="ARBA00022692"/>
    </source>
</evidence>
<evidence type="ECO:0000259" key="9">
    <source>
        <dbReference type="Pfam" id="PF02714"/>
    </source>
</evidence>
<comment type="subcellular location">
    <subcellularLocation>
        <location evidence="1">Membrane</location>
        <topology evidence="1">Multi-pass membrane protein</topology>
    </subcellularLocation>
</comment>
<feature type="domain" description="CSC1/OSCA1-like 7TM region" evidence="9">
    <location>
        <begin position="732"/>
        <end position="1006"/>
    </location>
</feature>
<comment type="similarity">
    <text evidence="2">Belongs to the CSC1 (TC 1.A.17) family.</text>
</comment>
<dbReference type="Pfam" id="PF12621">
    <property type="entry name" value="PHM7_ext"/>
    <property type="match status" value="1"/>
</dbReference>
<evidence type="ECO:0000256" key="2">
    <source>
        <dbReference type="ARBA" id="ARBA00007779"/>
    </source>
</evidence>
<feature type="transmembrane region" description="Helical" evidence="8">
    <location>
        <begin position="949"/>
        <end position="967"/>
    </location>
</feature>
<dbReference type="Pfam" id="PF14703">
    <property type="entry name" value="PHM7_cyt"/>
    <property type="match status" value="2"/>
</dbReference>
<keyword evidence="3" id="KW-0813">Transport</keyword>
<evidence type="ECO:0000259" key="12">
    <source>
        <dbReference type="Pfam" id="PF14703"/>
    </source>
</evidence>
<dbReference type="InterPro" id="IPR022257">
    <property type="entry name" value="PHM7_ext"/>
</dbReference>
<feature type="domain" description="10TM putative phosphate transporter extracellular tail" evidence="10">
    <location>
        <begin position="1173"/>
        <end position="1258"/>
    </location>
</feature>
<protein>
    <recommendedName>
        <fullName evidence="15">DUF221-domain-containing protein</fullName>
    </recommendedName>
</protein>
<proteinExistence type="inferred from homology"/>
<evidence type="ECO:0000256" key="5">
    <source>
        <dbReference type="ARBA" id="ARBA00022989"/>
    </source>
</evidence>
<feature type="transmembrane region" description="Helical" evidence="8">
    <location>
        <begin position="780"/>
        <end position="804"/>
    </location>
</feature>
<feature type="transmembrane region" description="Helical" evidence="8">
    <location>
        <begin position="987"/>
        <end position="1009"/>
    </location>
</feature>
<feature type="transmembrane region" description="Helical" evidence="8">
    <location>
        <begin position="729"/>
        <end position="749"/>
    </location>
</feature>
<evidence type="ECO:0000313" key="13">
    <source>
        <dbReference type="EMBL" id="KAL2065629.1"/>
    </source>
</evidence>
<name>A0ABR4C8P1_9HELO</name>
<dbReference type="PANTHER" id="PTHR13018">
    <property type="entry name" value="PROBABLE MEMBRANE PROTEIN DUF221-RELATED"/>
    <property type="match status" value="1"/>
</dbReference>
<evidence type="ECO:0000256" key="8">
    <source>
        <dbReference type="SAM" id="Phobius"/>
    </source>
</evidence>
<dbReference type="PANTHER" id="PTHR13018:SF20">
    <property type="entry name" value="SPORULATION-SPECIFIC PROTEIN 75"/>
    <property type="match status" value="1"/>
</dbReference>
<feature type="transmembrane region" description="Helical" evidence="8">
    <location>
        <begin position="174"/>
        <end position="193"/>
    </location>
</feature>
<dbReference type="Pfam" id="PF02714">
    <property type="entry name" value="RSN1_7TM"/>
    <property type="match status" value="1"/>
</dbReference>
<keyword evidence="5 8" id="KW-1133">Transmembrane helix</keyword>
<feature type="domain" description="CSC1/OSCA1-like cytosolic" evidence="12">
    <location>
        <begin position="219"/>
        <end position="319"/>
    </location>
</feature>
<accession>A0ABR4C8P1</accession>
<feature type="transmembrane region" description="Helical" evidence="8">
    <location>
        <begin position="825"/>
        <end position="849"/>
    </location>
</feature>
<feature type="region of interest" description="Disordered" evidence="7">
    <location>
        <begin position="1072"/>
        <end position="1094"/>
    </location>
</feature>
<feature type="domain" description="CSC1/OSCA1-like N-terminal transmembrane" evidence="11">
    <location>
        <begin position="30"/>
        <end position="195"/>
    </location>
</feature>
<evidence type="ECO:0000256" key="1">
    <source>
        <dbReference type="ARBA" id="ARBA00004141"/>
    </source>
</evidence>
<feature type="domain" description="CSC1/OSCA1-like cytosolic" evidence="12">
    <location>
        <begin position="611"/>
        <end position="721"/>
    </location>
</feature>
<dbReference type="InterPro" id="IPR032880">
    <property type="entry name" value="CSC1/OSCA1-like_N"/>
</dbReference>